<comment type="function">
    <text evidence="1">Catalyzes the reversible oxidation of 3-phospho-D-glycerate to 3-phosphonooxypyruvate, the first step of the phosphorylated L-serine biosynthesis pathway. Also catalyzes the reversible oxidation of 2-hydroxyglutarate to 2-oxoglutarate.</text>
</comment>
<proteinExistence type="inferred from homology"/>
<dbReference type="InterPro" id="IPR036291">
    <property type="entry name" value="NAD(P)-bd_dom_sf"/>
</dbReference>
<dbReference type="NCBIfam" id="NF008759">
    <property type="entry name" value="PRK11790.1"/>
    <property type="match status" value="1"/>
</dbReference>
<dbReference type="InterPro" id="IPR029752">
    <property type="entry name" value="D-isomer_DH_CS1"/>
</dbReference>
<dbReference type="SUPFAM" id="SSF52283">
    <property type="entry name" value="Formate/glycerate dehydrogenase catalytic domain-like"/>
    <property type="match status" value="1"/>
</dbReference>
<evidence type="ECO:0000259" key="15">
    <source>
        <dbReference type="PROSITE" id="PS51671"/>
    </source>
</evidence>
<dbReference type="Pfam" id="PF00389">
    <property type="entry name" value="2-Hacid_dh"/>
    <property type="match status" value="1"/>
</dbReference>
<dbReference type="CDD" id="cd04901">
    <property type="entry name" value="ACT_3PGDH"/>
    <property type="match status" value="1"/>
</dbReference>
<evidence type="ECO:0000256" key="7">
    <source>
        <dbReference type="ARBA" id="ARBA00022605"/>
    </source>
</evidence>
<gene>
    <name evidence="16" type="primary">serA</name>
    <name evidence="16" type="ORF">Lsed01_01190</name>
</gene>
<dbReference type="PANTHER" id="PTHR42789:SF1">
    <property type="entry name" value="D-ISOMER SPECIFIC 2-HYDROXYACID DEHYDROGENASE FAMILY PROTEIN (AFU_ORTHOLOGUE AFUA_6G10090)"/>
    <property type="match status" value="1"/>
</dbReference>
<dbReference type="InterPro" id="IPR002912">
    <property type="entry name" value="ACT_dom"/>
</dbReference>
<dbReference type="PROSITE" id="PS00671">
    <property type="entry name" value="D_2_HYDROXYACID_DH_3"/>
    <property type="match status" value="1"/>
</dbReference>
<dbReference type="InterPro" id="IPR006139">
    <property type="entry name" value="D-isomer_2_OHA_DH_cat_dom"/>
</dbReference>
<comment type="caution">
    <text evidence="16">The sequence shown here is derived from an EMBL/GenBank/DDBJ whole genome shotgun (WGS) entry which is preliminary data.</text>
</comment>
<evidence type="ECO:0000256" key="14">
    <source>
        <dbReference type="RuleBase" id="RU003719"/>
    </source>
</evidence>
<dbReference type="Gene3D" id="3.40.50.720">
    <property type="entry name" value="NAD(P)-binding Rossmann-like Domain"/>
    <property type="match status" value="2"/>
</dbReference>
<evidence type="ECO:0000313" key="16">
    <source>
        <dbReference type="EMBL" id="GAA5518757.1"/>
    </source>
</evidence>
<keyword evidence="10" id="KW-0718">Serine biosynthesis</keyword>
<evidence type="ECO:0000256" key="1">
    <source>
        <dbReference type="ARBA" id="ARBA00003800"/>
    </source>
</evidence>
<keyword evidence="7" id="KW-0028">Amino-acid biosynthesis</keyword>
<evidence type="ECO:0000256" key="6">
    <source>
        <dbReference type="ARBA" id="ARBA00021582"/>
    </source>
</evidence>
<dbReference type="EC" id="1.1.1.95" evidence="5"/>
<dbReference type="InterPro" id="IPR050857">
    <property type="entry name" value="D-2-hydroxyacid_DH"/>
</dbReference>
<dbReference type="InterPro" id="IPR045865">
    <property type="entry name" value="ACT-like_dom_sf"/>
</dbReference>
<dbReference type="Gene3D" id="3.30.70.260">
    <property type="match status" value="1"/>
</dbReference>
<sequence length="425" mass="44857">MAPPARTSPLTARAELEKNGKCETIAPVRALLLENLAPQATQILEAAGIAVENHVGAMDEDELIAELQGVQLLGIRSKTQLTERVMAACPDLIAVGAFSIGTNQIDLAAAARRGIAAFNAPFSNTRSVVEMAVSEMISLTRRLPDHNRNLHNGVWSKSAAGAHEIRGRTLGIVGYGNIGSQLSVIAEALGMNVIFYDSAEKLALGNATRMSSLEALLAQADIVTLHVDGRSGNSGFFGREQFAAMKQGALFLNLSRGFIVDLEALKAGLENGSIGGAAVDVFPDEPKKTGDPFSSPLQNMPNVILTPHIGGSTEEAQRDIGIFVATRLRDYVFHASTSLSVNLPNLSLDQVQGSHRVAHLHENIPGVLAAVNQVFAAHNVNIDAQLLGTRGELGYVVTDVAAGIDDDAVAALSSMPGTVRLRVLS</sequence>
<comment type="pathway">
    <text evidence="2">Amino-acid biosynthesis; L-serine biosynthesis; L-serine from 3-phospho-D-glycerate: step 1/3.</text>
</comment>
<dbReference type="PROSITE" id="PS51671">
    <property type="entry name" value="ACT"/>
    <property type="match status" value="1"/>
</dbReference>
<dbReference type="Proteomes" id="UP001426770">
    <property type="component" value="Unassembled WGS sequence"/>
</dbReference>
<reference evidence="16 17" key="1">
    <citation type="submission" date="2024-02" db="EMBL/GenBank/DDBJ databases">
        <title>Lysinimicrobium sediminis NBRC 112286.</title>
        <authorList>
            <person name="Ichikawa N."/>
            <person name="Katano-Makiyama Y."/>
            <person name="Hidaka K."/>
        </authorList>
    </citation>
    <scope>NUCLEOTIDE SEQUENCE [LARGE SCALE GENOMIC DNA]</scope>
    <source>
        <strain evidence="16 17">NBRC 112286</strain>
    </source>
</reference>
<keyword evidence="9" id="KW-0520">NAD</keyword>
<feature type="domain" description="ACT" evidence="15">
    <location>
        <begin position="356"/>
        <end position="425"/>
    </location>
</feature>
<keyword evidence="17" id="KW-1185">Reference proteome</keyword>
<dbReference type="EMBL" id="BAABRR010000005">
    <property type="protein sequence ID" value="GAA5518757.1"/>
    <property type="molecule type" value="Genomic_DNA"/>
</dbReference>
<dbReference type="PROSITE" id="PS00065">
    <property type="entry name" value="D_2_HYDROXYACID_DH_1"/>
    <property type="match status" value="1"/>
</dbReference>
<evidence type="ECO:0000256" key="11">
    <source>
        <dbReference type="ARBA" id="ARBA00030455"/>
    </source>
</evidence>
<dbReference type="SUPFAM" id="SSF55021">
    <property type="entry name" value="ACT-like"/>
    <property type="match status" value="1"/>
</dbReference>
<comment type="catalytic activity">
    <reaction evidence="12">
        <text>(R)-2-hydroxyglutarate + NAD(+) = 2-oxoglutarate + NADH + H(+)</text>
        <dbReference type="Rhea" id="RHEA:49612"/>
        <dbReference type="ChEBI" id="CHEBI:15378"/>
        <dbReference type="ChEBI" id="CHEBI:15801"/>
        <dbReference type="ChEBI" id="CHEBI:16810"/>
        <dbReference type="ChEBI" id="CHEBI:57540"/>
        <dbReference type="ChEBI" id="CHEBI:57945"/>
        <dbReference type="EC" id="1.1.1.399"/>
    </reaction>
</comment>
<dbReference type="SUPFAM" id="SSF51735">
    <property type="entry name" value="NAD(P)-binding Rossmann-fold domains"/>
    <property type="match status" value="1"/>
</dbReference>
<organism evidence="16 17">
    <name type="scientific">Demequina sediminis</name>
    <dbReference type="NCBI Taxonomy" id="1930058"/>
    <lineage>
        <taxon>Bacteria</taxon>
        <taxon>Bacillati</taxon>
        <taxon>Actinomycetota</taxon>
        <taxon>Actinomycetes</taxon>
        <taxon>Micrococcales</taxon>
        <taxon>Demequinaceae</taxon>
        <taxon>Demequina</taxon>
    </lineage>
</organism>
<keyword evidence="8 14" id="KW-0560">Oxidoreductase</keyword>
<evidence type="ECO:0000256" key="12">
    <source>
        <dbReference type="ARBA" id="ARBA00048126"/>
    </source>
</evidence>
<evidence type="ECO:0000256" key="3">
    <source>
        <dbReference type="ARBA" id="ARBA00005854"/>
    </source>
</evidence>
<evidence type="ECO:0000256" key="2">
    <source>
        <dbReference type="ARBA" id="ARBA00005216"/>
    </source>
</evidence>
<dbReference type="Pfam" id="PF22629">
    <property type="entry name" value="ACT_AHAS_ss"/>
    <property type="match status" value="1"/>
</dbReference>
<evidence type="ECO:0000256" key="4">
    <source>
        <dbReference type="ARBA" id="ARBA00013001"/>
    </source>
</evidence>
<dbReference type="InterPro" id="IPR006140">
    <property type="entry name" value="D-isomer_DH_NAD-bd"/>
</dbReference>
<dbReference type="InterPro" id="IPR054480">
    <property type="entry name" value="AHAS_small-like_ACT"/>
</dbReference>
<evidence type="ECO:0000313" key="17">
    <source>
        <dbReference type="Proteomes" id="UP001426770"/>
    </source>
</evidence>
<dbReference type="InterPro" id="IPR029753">
    <property type="entry name" value="D-isomer_DH_CS"/>
</dbReference>
<comment type="catalytic activity">
    <reaction evidence="13">
        <text>(2R)-3-phosphoglycerate + NAD(+) = 3-phosphooxypyruvate + NADH + H(+)</text>
        <dbReference type="Rhea" id="RHEA:12641"/>
        <dbReference type="ChEBI" id="CHEBI:15378"/>
        <dbReference type="ChEBI" id="CHEBI:18110"/>
        <dbReference type="ChEBI" id="CHEBI:57540"/>
        <dbReference type="ChEBI" id="CHEBI:57945"/>
        <dbReference type="ChEBI" id="CHEBI:58272"/>
        <dbReference type="EC" id="1.1.1.95"/>
    </reaction>
</comment>
<evidence type="ECO:0000256" key="8">
    <source>
        <dbReference type="ARBA" id="ARBA00023002"/>
    </source>
</evidence>
<name>A0ABP9WG09_9MICO</name>
<dbReference type="CDD" id="cd12176">
    <property type="entry name" value="PGDH_3"/>
    <property type="match status" value="1"/>
</dbReference>
<protein>
    <recommendedName>
        <fullName evidence="6">D-3-phosphoglycerate dehydrogenase</fullName>
        <ecNumber evidence="4">1.1.1.399</ecNumber>
        <ecNumber evidence="5">1.1.1.95</ecNumber>
    </recommendedName>
    <alternativeName>
        <fullName evidence="11">2-oxoglutarate reductase</fullName>
    </alternativeName>
</protein>
<dbReference type="PANTHER" id="PTHR42789">
    <property type="entry name" value="D-ISOMER SPECIFIC 2-HYDROXYACID DEHYDROGENASE FAMILY PROTEIN (AFU_ORTHOLOGUE AFUA_6G10090)"/>
    <property type="match status" value="1"/>
</dbReference>
<evidence type="ECO:0000256" key="5">
    <source>
        <dbReference type="ARBA" id="ARBA00013143"/>
    </source>
</evidence>
<evidence type="ECO:0000256" key="13">
    <source>
        <dbReference type="ARBA" id="ARBA00048731"/>
    </source>
</evidence>
<accession>A0ABP9WG09</accession>
<dbReference type="EC" id="1.1.1.399" evidence="4"/>
<evidence type="ECO:0000256" key="10">
    <source>
        <dbReference type="ARBA" id="ARBA00023299"/>
    </source>
</evidence>
<evidence type="ECO:0000256" key="9">
    <source>
        <dbReference type="ARBA" id="ARBA00023027"/>
    </source>
</evidence>
<comment type="similarity">
    <text evidence="3 14">Belongs to the D-isomer specific 2-hydroxyacid dehydrogenase family.</text>
</comment>
<dbReference type="Pfam" id="PF02826">
    <property type="entry name" value="2-Hacid_dh_C"/>
    <property type="match status" value="1"/>
</dbReference>